<feature type="transmembrane region" description="Helical" evidence="1">
    <location>
        <begin position="65"/>
        <end position="88"/>
    </location>
</feature>
<evidence type="ECO:0000313" key="3">
    <source>
        <dbReference type="Proteomes" id="UP001207582"/>
    </source>
</evidence>
<gene>
    <name evidence="2" type="ORF">OM960_13570</name>
</gene>
<proteinExistence type="predicted"/>
<keyword evidence="1" id="KW-0472">Membrane</keyword>
<evidence type="ECO:0000256" key="1">
    <source>
        <dbReference type="SAM" id="Phobius"/>
    </source>
</evidence>
<feature type="transmembrane region" description="Helical" evidence="1">
    <location>
        <begin position="26"/>
        <end position="44"/>
    </location>
</feature>
<protein>
    <submittedName>
        <fullName evidence="2">Uncharacterized protein</fullName>
    </submittedName>
</protein>
<keyword evidence="1" id="KW-1133">Transmembrane helix</keyword>
<feature type="transmembrane region" description="Helical" evidence="1">
    <location>
        <begin position="154"/>
        <end position="178"/>
    </location>
</feature>
<name>A0ABT3J4J5_9RHOB</name>
<dbReference type="RefSeq" id="WP_264772350.1">
    <property type="nucleotide sequence ID" value="NZ_JAPDOG010000011.1"/>
</dbReference>
<dbReference type="Proteomes" id="UP001207582">
    <property type="component" value="Unassembled WGS sequence"/>
</dbReference>
<keyword evidence="3" id="KW-1185">Reference proteome</keyword>
<comment type="caution">
    <text evidence="2">The sequence shown here is derived from an EMBL/GenBank/DDBJ whole genome shotgun (WGS) entry which is preliminary data.</text>
</comment>
<sequence length="188" mass="19296">MVDLLQIINNVVNAITPGGGGGGLSGLLYILSYMMGVGFVIVAIKGSAKRSELGKSAGSWSQPGWTFVIGVCFIALPGLVESLTQTIFGQSDRPAPESIFSYAPSTIGLLDADSPGRTMIVGIVTIIQFVGLVAVMRGLFLLNQSAQGSGGPKTFGPGLTFVIAGVMAVNFPLFVGVIENLITAGSAD</sequence>
<evidence type="ECO:0000313" key="2">
    <source>
        <dbReference type="EMBL" id="MCW3782616.1"/>
    </source>
</evidence>
<feature type="transmembrane region" description="Helical" evidence="1">
    <location>
        <begin position="119"/>
        <end position="142"/>
    </location>
</feature>
<keyword evidence="1" id="KW-0812">Transmembrane</keyword>
<organism evidence="2 3">
    <name type="scientific">Defluviimonas salinarum</name>
    <dbReference type="NCBI Taxonomy" id="2992147"/>
    <lineage>
        <taxon>Bacteria</taxon>
        <taxon>Pseudomonadati</taxon>
        <taxon>Pseudomonadota</taxon>
        <taxon>Alphaproteobacteria</taxon>
        <taxon>Rhodobacterales</taxon>
        <taxon>Paracoccaceae</taxon>
        <taxon>Albidovulum</taxon>
    </lineage>
</organism>
<reference evidence="2 3" key="1">
    <citation type="submission" date="2022-10" db="EMBL/GenBank/DDBJ databases">
        <title>Defluviimonas sp. CAU 1641 isolated from mud.</title>
        <authorList>
            <person name="Kim W."/>
        </authorList>
    </citation>
    <scope>NUCLEOTIDE SEQUENCE [LARGE SCALE GENOMIC DNA]</scope>
    <source>
        <strain evidence="2 3">CAU 1641</strain>
    </source>
</reference>
<accession>A0ABT3J4J5</accession>
<dbReference type="EMBL" id="JAPDOG010000011">
    <property type="protein sequence ID" value="MCW3782616.1"/>
    <property type="molecule type" value="Genomic_DNA"/>
</dbReference>